<evidence type="ECO:0000256" key="9">
    <source>
        <dbReference type="ARBA" id="ARBA00023136"/>
    </source>
</evidence>
<keyword evidence="3" id="KW-0813">Transport</keyword>
<accession>A0A1N7LDQ0</accession>
<dbReference type="InterPro" id="IPR013525">
    <property type="entry name" value="ABC2_TM"/>
</dbReference>
<feature type="transmembrane region" description="Helical" evidence="10">
    <location>
        <begin position="232"/>
        <end position="251"/>
    </location>
</feature>
<protein>
    <submittedName>
        <fullName evidence="12">Capsular polysaccharide transport system permease protein</fullName>
    </submittedName>
</protein>
<evidence type="ECO:0000256" key="2">
    <source>
        <dbReference type="ARBA" id="ARBA00007783"/>
    </source>
</evidence>
<dbReference type="PANTHER" id="PTHR30413:SF10">
    <property type="entry name" value="CAPSULE POLYSACCHARIDE EXPORT INNER-MEMBRANE PROTEIN CTRC"/>
    <property type="match status" value="1"/>
</dbReference>
<feature type="transmembrane region" description="Helical" evidence="10">
    <location>
        <begin position="174"/>
        <end position="195"/>
    </location>
</feature>
<feature type="transmembrane region" description="Helical" evidence="10">
    <location>
        <begin position="147"/>
        <end position="167"/>
    </location>
</feature>
<keyword evidence="4" id="KW-1003">Cell membrane</keyword>
<dbReference type="GO" id="GO:0015774">
    <property type="term" value="P:polysaccharide transport"/>
    <property type="evidence" value="ECO:0007669"/>
    <property type="project" value="UniProtKB-KW"/>
</dbReference>
<evidence type="ECO:0000256" key="10">
    <source>
        <dbReference type="SAM" id="Phobius"/>
    </source>
</evidence>
<feature type="transmembrane region" description="Helical" evidence="10">
    <location>
        <begin position="64"/>
        <end position="82"/>
    </location>
</feature>
<gene>
    <name evidence="12" type="ORF">SAMN05421580_10424</name>
</gene>
<dbReference type="GO" id="GO:0043190">
    <property type="term" value="C:ATP-binding cassette (ABC) transporter complex"/>
    <property type="evidence" value="ECO:0007669"/>
    <property type="project" value="InterPro"/>
</dbReference>
<dbReference type="InterPro" id="IPR000412">
    <property type="entry name" value="ABC_2_transport"/>
</dbReference>
<keyword evidence="13" id="KW-1185">Reference proteome</keyword>
<dbReference type="EMBL" id="FTOG01000004">
    <property type="protein sequence ID" value="SIS71982.1"/>
    <property type="molecule type" value="Genomic_DNA"/>
</dbReference>
<dbReference type="AlphaFoldDB" id="A0A1N7LDQ0"/>
<feature type="transmembrane region" description="Helical" evidence="10">
    <location>
        <begin position="29"/>
        <end position="52"/>
    </location>
</feature>
<keyword evidence="5" id="KW-0762">Sugar transport</keyword>
<dbReference type="OrthoDB" id="8479094at2"/>
<reference evidence="13" key="1">
    <citation type="submission" date="2017-01" db="EMBL/GenBank/DDBJ databases">
        <authorList>
            <person name="Varghese N."/>
            <person name="Submissions S."/>
        </authorList>
    </citation>
    <scope>NUCLEOTIDE SEQUENCE [LARGE SCALE GENOMIC DNA]</scope>
    <source>
        <strain evidence="13">DSM 19945</strain>
    </source>
</reference>
<evidence type="ECO:0000256" key="1">
    <source>
        <dbReference type="ARBA" id="ARBA00004651"/>
    </source>
</evidence>
<feature type="transmembrane region" description="Helical" evidence="10">
    <location>
        <begin position="103"/>
        <end position="127"/>
    </location>
</feature>
<comment type="subcellular location">
    <subcellularLocation>
        <location evidence="1">Cell membrane</location>
        <topology evidence="1">Multi-pass membrane protein</topology>
    </subcellularLocation>
</comment>
<keyword evidence="7 10" id="KW-1133">Transmembrane helix</keyword>
<keyword evidence="8" id="KW-0625">Polysaccharide transport</keyword>
<proteinExistence type="inferred from homology"/>
<dbReference type="PANTHER" id="PTHR30413">
    <property type="entry name" value="INNER MEMBRANE TRANSPORT PERMEASE"/>
    <property type="match status" value="1"/>
</dbReference>
<evidence type="ECO:0000256" key="3">
    <source>
        <dbReference type="ARBA" id="ARBA00022448"/>
    </source>
</evidence>
<evidence type="ECO:0000256" key="8">
    <source>
        <dbReference type="ARBA" id="ARBA00023047"/>
    </source>
</evidence>
<comment type="similarity">
    <text evidence="2">Belongs to the ABC-2 integral membrane protein family.</text>
</comment>
<dbReference type="GO" id="GO:0015920">
    <property type="term" value="P:lipopolysaccharide transport"/>
    <property type="evidence" value="ECO:0007669"/>
    <property type="project" value="TreeGrafter"/>
</dbReference>
<evidence type="ECO:0000256" key="7">
    <source>
        <dbReference type="ARBA" id="ARBA00022989"/>
    </source>
</evidence>
<evidence type="ECO:0000259" key="11">
    <source>
        <dbReference type="Pfam" id="PF01061"/>
    </source>
</evidence>
<organism evidence="12 13">
    <name type="scientific">Rhodobacter aestuarii</name>
    <dbReference type="NCBI Taxonomy" id="453582"/>
    <lineage>
        <taxon>Bacteria</taxon>
        <taxon>Pseudomonadati</taxon>
        <taxon>Pseudomonadota</taxon>
        <taxon>Alphaproteobacteria</taxon>
        <taxon>Rhodobacterales</taxon>
        <taxon>Rhodobacter group</taxon>
        <taxon>Rhodobacter</taxon>
    </lineage>
</organism>
<dbReference type="RefSeq" id="WP_076484299.1">
    <property type="nucleotide sequence ID" value="NZ_FTOG01000004.1"/>
</dbReference>
<evidence type="ECO:0000256" key="5">
    <source>
        <dbReference type="ARBA" id="ARBA00022597"/>
    </source>
</evidence>
<dbReference type="PRINTS" id="PR00164">
    <property type="entry name" value="ABC2TRNSPORT"/>
</dbReference>
<keyword evidence="9 10" id="KW-0472">Membrane</keyword>
<dbReference type="GO" id="GO:0140359">
    <property type="term" value="F:ABC-type transporter activity"/>
    <property type="evidence" value="ECO:0007669"/>
    <property type="project" value="InterPro"/>
</dbReference>
<evidence type="ECO:0000313" key="12">
    <source>
        <dbReference type="EMBL" id="SIS71982.1"/>
    </source>
</evidence>
<dbReference type="Pfam" id="PF01061">
    <property type="entry name" value="ABC2_membrane"/>
    <property type="match status" value="1"/>
</dbReference>
<evidence type="ECO:0000256" key="4">
    <source>
        <dbReference type="ARBA" id="ARBA00022475"/>
    </source>
</evidence>
<evidence type="ECO:0000313" key="13">
    <source>
        <dbReference type="Proteomes" id="UP000186221"/>
    </source>
</evidence>
<dbReference type="Proteomes" id="UP000186221">
    <property type="component" value="Unassembled WGS sequence"/>
</dbReference>
<feature type="domain" description="ABC-2 type transporter transmembrane" evidence="11">
    <location>
        <begin position="12"/>
        <end position="219"/>
    </location>
</feature>
<sequence>MIETLKRRAQVIAALMLRDMRTRFGSSHLGYIIQILWPLTHLVAITLIFSFLRRTTPIFGAENSVYIATGVLPYILMIYPSRMTSYAIDTGRQTLVFPIVKPLDIILARAFVEILTAFVVVILYIQWSLLYGIEVLPENYELAAEAILATVYLSTALGIFGNVFLALSNFWGTLLAIMMIFAYLLSGIFFPMASLKPETQAILWWNPVAHCVEWLRASYYIGYGQEFVSKSYVFWTATVLLFLGLLGEKFLRGKLIAG</sequence>
<evidence type="ECO:0000256" key="6">
    <source>
        <dbReference type="ARBA" id="ARBA00022692"/>
    </source>
</evidence>
<name>A0A1N7LDQ0_9RHOB</name>
<dbReference type="STRING" id="453582.SAMN05421580_10424"/>
<keyword evidence="6 10" id="KW-0812">Transmembrane</keyword>